<keyword evidence="2" id="KW-1185">Reference proteome</keyword>
<sequence>MECLDKLKQLNGNWSDLNHVEDENAVNEIVELLEELYDMCEDKGSGNAAIACFHITPELSLLTLPVFTLVPAVEEKQRICNEQFSDEVKALAARPDFDARGSNAYICKAGKVTISENTLWKHIHTIAERIAGNAHCWTENDEGEKEFLLNLGTGFWAALWTKLG</sequence>
<evidence type="ECO:0000313" key="2">
    <source>
        <dbReference type="Proteomes" id="UP001604277"/>
    </source>
</evidence>
<dbReference type="EMBL" id="JBFOLJ010000007">
    <property type="protein sequence ID" value="KAL2520729.1"/>
    <property type="molecule type" value="Genomic_DNA"/>
</dbReference>
<proteinExistence type="predicted"/>
<reference evidence="2" key="1">
    <citation type="submission" date="2024-07" db="EMBL/GenBank/DDBJ databases">
        <title>Two chromosome-level genome assemblies of Korean endemic species Abeliophyllum distichum and Forsythia ovata (Oleaceae).</title>
        <authorList>
            <person name="Jang H."/>
        </authorList>
    </citation>
    <scope>NUCLEOTIDE SEQUENCE [LARGE SCALE GENOMIC DNA]</scope>
</reference>
<evidence type="ECO:0000313" key="1">
    <source>
        <dbReference type="EMBL" id="KAL2520729.1"/>
    </source>
</evidence>
<gene>
    <name evidence="1" type="ORF">Fot_24652</name>
</gene>
<name>A0ABD1U6T4_9LAMI</name>
<accession>A0ABD1U6T4</accession>
<comment type="caution">
    <text evidence="1">The sequence shown here is derived from an EMBL/GenBank/DDBJ whole genome shotgun (WGS) entry which is preliminary data.</text>
</comment>
<protein>
    <submittedName>
        <fullName evidence="1">Uncharacterized protein</fullName>
    </submittedName>
</protein>
<dbReference type="Proteomes" id="UP001604277">
    <property type="component" value="Unassembled WGS sequence"/>
</dbReference>
<dbReference type="AlphaFoldDB" id="A0ABD1U6T4"/>
<organism evidence="1 2">
    <name type="scientific">Forsythia ovata</name>
    <dbReference type="NCBI Taxonomy" id="205694"/>
    <lineage>
        <taxon>Eukaryota</taxon>
        <taxon>Viridiplantae</taxon>
        <taxon>Streptophyta</taxon>
        <taxon>Embryophyta</taxon>
        <taxon>Tracheophyta</taxon>
        <taxon>Spermatophyta</taxon>
        <taxon>Magnoliopsida</taxon>
        <taxon>eudicotyledons</taxon>
        <taxon>Gunneridae</taxon>
        <taxon>Pentapetalae</taxon>
        <taxon>asterids</taxon>
        <taxon>lamiids</taxon>
        <taxon>Lamiales</taxon>
        <taxon>Oleaceae</taxon>
        <taxon>Forsythieae</taxon>
        <taxon>Forsythia</taxon>
    </lineage>
</organism>